<evidence type="ECO:0000256" key="3">
    <source>
        <dbReference type="SAM" id="MobiDB-lite"/>
    </source>
</evidence>
<dbReference type="CDD" id="cd00088">
    <property type="entry name" value="HPT"/>
    <property type="match status" value="1"/>
</dbReference>
<accession>A3SJ46</accession>
<name>A3SJ46_ROSNI</name>
<dbReference type="eggNOG" id="ENOG50314QW">
    <property type="taxonomic scope" value="Bacteria"/>
</dbReference>
<comment type="caution">
    <text evidence="5">The sequence shown here is derived from an EMBL/GenBank/DDBJ whole genome shotgun (WGS) entry which is preliminary data.</text>
</comment>
<evidence type="ECO:0000313" key="5">
    <source>
        <dbReference type="EMBL" id="EAP77377.1"/>
    </source>
</evidence>
<dbReference type="GO" id="GO:0004672">
    <property type="term" value="F:protein kinase activity"/>
    <property type="evidence" value="ECO:0007669"/>
    <property type="project" value="UniProtKB-ARBA"/>
</dbReference>
<evidence type="ECO:0000256" key="1">
    <source>
        <dbReference type="ARBA" id="ARBA00023012"/>
    </source>
</evidence>
<dbReference type="EMBL" id="AALY01000001">
    <property type="protein sequence ID" value="EAP77377.1"/>
    <property type="molecule type" value="Genomic_DNA"/>
</dbReference>
<evidence type="ECO:0000256" key="2">
    <source>
        <dbReference type="PROSITE-ProRule" id="PRU00110"/>
    </source>
</evidence>
<dbReference type="Pfam" id="PF01627">
    <property type="entry name" value="Hpt"/>
    <property type="match status" value="1"/>
</dbReference>
<protein>
    <recommendedName>
        <fullName evidence="4">HPt domain-containing protein</fullName>
    </recommendedName>
</protein>
<gene>
    <name evidence="5" type="ORF">ISM_03770</name>
</gene>
<keyword evidence="1" id="KW-0902">Two-component regulatory system</keyword>
<dbReference type="Gene3D" id="1.20.120.160">
    <property type="entry name" value="HPT domain"/>
    <property type="match status" value="1"/>
</dbReference>
<dbReference type="RefSeq" id="WP_009812778.1">
    <property type="nucleotide sequence ID" value="NZ_CH724156.1"/>
</dbReference>
<keyword evidence="2" id="KW-0597">Phosphoprotein</keyword>
<dbReference type="PROSITE" id="PS50894">
    <property type="entry name" value="HPT"/>
    <property type="match status" value="1"/>
</dbReference>
<organism evidence="5 6">
    <name type="scientific">Roseovarius nubinhibens (strain ATCC BAA-591 / DSM 15170 / ISM)</name>
    <dbReference type="NCBI Taxonomy" id="89187"/>
    <lineage>
        <taxon>Bacteria</taxon>
        <taxon>Pseudomonadati</taxon>
        <taxon>Pseudomonadota</taxon>
        <taxon>Alphaproteobacteria</taxon>
        <taxon>Rhodobacterales</taxon>
        <taxon>Roseobacteraceae</taxon>
        <taxon>Roseovarius</taxon>
    </lineage>
</organism>
<dbReference type="GO" id="GO:0000160">
    <property type="term" value="P:phosphorelay signal transduction system"/>
    <property type="evidence" value="ECO:0007669"/>
    <property type="project" value="UniProtKB-KW"/>
</dbReference>
<keyword evidence="6" id="KW-1185">Reference proteome</keyword>
<dbReference type="HOGENOM" id="CLU_1947218_0_0_5"/>
<evidence type="ECO:0000259" key="4">
    <source>
        <dbReference type="PROSITE" id="PS50894"/>
    </source>
</evidence>
<feature type="compositionally biased region" description="Polar residues" evidence="3">
    <location>
        <begin position="110"/>
        <end position="129"/>
    </location>
</feature>
<dbReference type="InterPro" id="IPR036641">
    <property type="entry name" value="HPT_dom_sf"/>
</dbReference>
<dbReference type="AlphaFoldDB" id="A3SJ46"/>
<feature type="domain" description="HPt" evidence="4">
    <location>
        <begin position="7"/>
        <end position="108"/>
    </location>
</feature>
<proteinExistence type="predicted"/>
<feature type="modified residue" description="Phosphohistidine" evidence="2">
    <location>
        <position position="55"/>
    </location>
</feature>
<sequence length="129" mass="13615">MQAQDAFSAGLQKVRSRFLEQLPEQSAMIRDIWAQVQSAPDKPSPILPDIGRIAHRIAGTAATLGFPELGRLAATLEDAVTEAHDHPGGIAALTAPVTAMLQEMARAAETENQTETGAETGVQTKTGQA</sequence>
<dbReference type="InterPro" id="IPR008207">
    <property type="entry name" value="Sig_transdc_His_kin_Hpt_dom"/>
</dbReference>
<feature type="region of interest" description="Disordered" evidence="3">
    <location>
        <begin position="106"/>
        <end position="129"/>
    </location>
</feature>
<dbReference type="SUPFAM" id="SSF47226">
    <property type="entry name" value="Histidine-containing phosphotransfer domain, HPT domain"/>
    <property type="match status" value="1"/>
</dbReference>
<dbReference type="Proteomes" id="UP000005954">
    <property type="component" value="Unassembled WGS sequence"/>
</dbReference>
<dbReference type="STRING" id="89187.ISM_03770"/>
<evidence type="ECO:0000313" key="6">
    <source>
        <dbReference type="Proteomes" id="UP000005954"/>
    </source>
</evidence>
<reference evidence="5 6" key="1">
    <citation type="submission" date="2005-12" db="EMBL/GenBank/DDBJ databases">
        <authorList>
            <person name="Moran M.A."/>
            <person name="Ferriera S."/>
            <person name="Johnson J."/>
            <person name="Kravitz S."/>
            <person name="Halpern A."/>
            <person name="Remington K."/>
            <person name="Beeson K."/>
            <person name="Tran B."/>
            <person name="Rogers Y.-H."/>
            <person name="Friedman R."/>
            <person name="Venter J.C."/>
        </authorList>
    </citation>
    <scope>NUCLEOTIDE SEQUENCE [LARGE SCALE GENOMIC DNA]</scope>
    <source>
        <strain evidence="6">ATCC BAA-591 / DSM 15170 / ISM</strain>
    </source>
</reference>
<dbReference type="OrthoDB" id="7876199at2"/>